<dbReference type="Proteomes" id="UP000245647">
    <property type="component" value="Unassembled WGS sequence"/>
</dbReference>
<dbReference type="Pfam" id="PF04773">
    <property type="entry name" value="FecR"/>
    <property type="match status" value="1"/>
</dbReference>
<evidence type="ECO:0000313" key="4">
    <source>
        <dbReference type="Proteomes" id="UP000245647"/>
    </source>
</evidence>
<dbReference type="AlphaFoldDB" id="A0A2U2P9S9"/>
<dbReference type="OrthoDB" id="1119382at2"/>
<dbReference type="PANTHER" id="PTHR30273:SF2">
    <property type="entry name" value="PROTEIN FECR"/>
    <property type="match status" value="1"/>
</dbReference>
<reference evidence="3 4" key="1">
    <citation type="submission" date="2018-04" db="EMBL/GenBank/DDBJ databases">
        <title>Pedobacter chongqingensis sp. nov., isolated from a rottenly hemp rope.</title>
        <authorList>
            <person name="Cai Y."/>
        </authorList>
    </citation>
    <scope>NUCLEOTIDE SEQUENCE [LARGE SCALE GENOMIC DNA]</scope>
    <source>
        <strain evidence="3 4">FJ4-8</strain>
    </source>
</reference>
<dbReference type="Gene3D" id="2.60.120.1440">
    <property type="match status" value="1"/>
</dbReference>
<proteinExistence type="predicted"/>
<accession>A0A2U2P9S9</accession>
<dbReference type="InterPro" id="IPR012373">
    <property type="entry name" value="Ferrdict_sens_TM"/>
</dbReference>
<comment type="caution">
    <text evidence="3">The sequence shown here is derived from an EMBL/GenBank/DDBJ whole genome shotgun (WGS) entry which is preliminary data.</text>
</comment>
<dbReference type="Gene3D" id="3.55.50.30">
    <property type="match status" value="1"/>
</dbReference>
<gene>
    <name evidence="3" type="ORF">DDR33_23795</name>
</gene>
<evidence type="ECO:0008006" key="5">
    <source>
        <dbReference type="Google" id="ProtNLM"/>
    </source>
</evidence>
<dbReference type="RefSeq" id="WP_109418304.1">
    <property type="nucleotide sequence ID" value="NZ_QEAS01000033.1"/>
</dbReference>
<organism evidence="3 4">
    <name type="scientific">Pararcticibacter amylolyticus</name>
    <dbReference type="NCBI Taxonomy" id="2173175"/>
    <lineage>
        <taxon>Bacteria</taxon>
        <taxon>Pseudomonadati</taxon>
        <taxon>Bacteroidota</taxon>
        <taxon>Sphingobacteriia</taxon>
        <taxon>Sphingobacteriales</taxon>
        <taxon>Sphingobacteriaceae</taxon>
        <taxon>Pararcticibacter</taxon>
    </lineage>
</organism>
<sequence>MERKHLKPVSENPSDQKRTAFLETLITRYFDRQSEKNQEEFAEDESFDREGVYDKVMTAINEKKSSSHKGIPILRIAASILLVSSLASLLYLKRAEIALLLNPEKMVERKTEKGQTMIVKLEDGSKVWLNSDSKLIYPEHFNGKSRNIKLVGEAYFEVVHLAKQPFTIESERVKTVVLGTSFNIRAYPGNKKVEVTVLTGKVAVYTPNGKKETFSKVYVTPDQKVTYAGEDIRLRPYSVKAEESIDWKEGKMLFNATPLAEVIEEIERKYNVKLNCSDKIRECPITTTADLKNEGLNKTLRIIAGTVNASLSYQDGTYYLDGKGCE</sequence>
<dbReference type="GO" id="GO:0016989">
    <property type="term" value="F:sigma factor antagonist activity"/>
    <property type="evidence" value="ECO:0007669"/>
    <property type="project" value="TreeGrafter"/>
</dbReference>
<evidence type="ECO:0000259" key="2">
    <source>
        <dbReference type="Pfam" id="PF16344"/>
    </source>
</evidence>
<protein>
    <recommendedName>
        <fullName evidence="5">Iron dicitrate transport regulator FecR</fullName>
    </recommendedName>
</protein>
<name>A0A2U2P9S9_9SPHI</name>
<feature type="domain" description="FecR protein" evidence="1">
    <location>
        <begin position="110"/>
        <end position="202"/>
    </location>
</feature>
<dbReference type="PIRSF" id="PIRSF018266">
    <property type="entry name" value="FecR"/>
    <property type="match status" value="1"/>
</dbReference>
<dbReference type="InterPro" id="IPR032508">
    <property type="entry name" value="FecR_C"/>
</dbReference>
<dbReference type="InterPro" id="IPR006860">
    <property type="entry name" value="FecR"/>
</dbReference>
<evidence type="ECO:0000313" key="3">
    <source>
        <dbReference type="EMBL" id="PWG78141.1"/>
    </source>
</evidence>
<feature type="domain" description="Protein FecR C-terminal" evidence="2">
    <location>
        <begin position="252"/>
        <end position="314"/>
    </location>
</feature>
<dbReference type="Pfam" id="PF16344">
    <property type="entry name" value="FecR_C"/>
    <property type="match status" value="1"/>
</dbReference>
<dbReference type="EMBL" id="QEAS01000033">
    <property type="protein sequence ID" value="PWG78141.1"/>
    <property type="molecule type" value="Genomic_DNA"/>
</dbReference>
<evidence type="ECO:0000259" key="1">
    <source>
        <dbReference type="Pfam" id="PF04773"/>
    </source>
</evidence>
<dbReference type="PANTHER" id="PTHR30273">
    <property type="entry name" value="PERIPLASMIC SIGNAL SENSOR AND SIGMA FACTOR ACTIVATOR FECR-RELATED"/>
    <property type="match status" value="1"/>
</dbReference>
<keyword evidence="4" id="KW-1185">Reference proteome</keyword>